<feature type="compositionally biased region" description="Polar residues" evidence="1">
    <location>
        <begin position="19"/>
        <end position="58"/>
    </location>
</feature>
<reference evidence="3" key="1">
    <citation type="submission" date="2025-08" db="UniProtKB">
        <authorList>
            <consortium name="RefSeq"/>
        </authorList>
    </citation>
    <scope>IDENTIFICATION</scope>
</reference>
<protein>
    <submittedName>
        <fullName evidence="3">Uncharacterized protein LOC110977661</fullName>
    </submittedName>
</protein>
<organism evidence="2 3">
    <name type="scientific">Acanthaster planci</name>
    <name type="common">Crown-of-thorns starfish</name>
    <dbReference type="NCBI Taxonomy" id="133434"/>
    <lineage>
        <taxon>Eukaryota</taxon>
        <taxon>Metazoa</taxon>
        <taxon>Echinodermata</taxon>
        <taxon>Eleutherozoa</taxon>
        <taxon>Asterozoa</taxon>
        <taxon>Asteroidea</taxon>
        <taxon>Valvatacea</taxon>
        <taxon>Valvatida</taxon>
        <taxon>Acanthasteridae</taxon>
        <taxon>Acanthaster</taxon>
    </lineage>
</organism>
<dbReference type="KEGG" id="aplc:110977661"/>
<sequence length="339" mass="37269">MDLAKGVTEESPGVEDITKSPTPRSLCTGIVSTDDANSPVESPARASQQQELRSNAPQQAFEPKGASISKSSRSRESGMEDTNTLTRREKAQPKLIQVQEQFQQTGLTKYDASKISLVAELKQTDSFGKPLSAVPSSVKGRYQSIDAKDESLMPIGREDDNGPSIIIDQDSAGTSDSKTNHQTSPLQEHQDKGKDSTMGAQSKERQHGFKDKAPTAAASTDTSVAAEGGVKRDSLVATATVVTNLMKWQMKSKMKAGAKLQSMEKYKGHLEVIQRRSRQEQVELPFPIRLYIRKEVLPIIHNIVREYRLALGHDHKLTREALAKERELASKLTGDEICL</sequence>
<evidence type="ECO:0000256" key="1">
    <source>
        <dbReference type="SAM" id="MobiDB-lite"/>
    </source>
</evidence>
<proteinExistence type="predicted"/>
<gene>
    <name evidence="3" type="primary">LOC110977661</name>
</gene>
<evidence type="ECO:0000313" key="2">
    <source>
        <dbReference type="Proteomes" id="UP000694845"/>
    </source>
</evidence>
<accession>A0A8B7Y794</accession>
<dbReference type="OrthoDB" id="10454012at2759"/>
<feature type="region of interest" description="Disordered" evidence="1">
    <location>
        <begin position="125"/>
        <end position="225"/>
    </location>
</feature>
<evidence type="ECO:0000313" key="3">
    <source>
        <dbReference type="RefSeq" id="XP_022087651.1"/>
    </source>
</evidence>
<dbReference type="OMA" id="KWQMKSK"/>
<dbReference type="Proteomes" id="UP000694845">
    <property type="component" value="Unplaced"/>
</dbReference>
<dbReference type="RefSeq" id="XP_022087651.1">
    <property type="nucleotide sequence ID" value="XM_022231959.1"/>
</dbReference>
<feature type="region of interest" description="Disordered" evidence="1">
    <location>
        <begin position="1"/>
        <end position="95"/>
    </location>
</feature>
<feature type="compositionally biased region" description="Low complexity" evidence="1">
    <location>
        <begin position="214"/>
        <end position="225"/>
    </location>
</feature>
<feature type="compositionally biased region" description="Basic and acidic residues" evidence="1">
    <location>
        <begin position="202"/>
        <end position="213"/>
    </location>
</feature>
<name>A0A8B7Y794_ACAPL</name>
<keyword evidence="2" id="KW-1185">Reference proteome</keyword>
<dbReference type="GeneID" id="110977661"/>
<feature type="compositionally biased region" description="Basic and acidic residues" evidence="1">
    <location>
        <begin position="146"/>
        <end position="160"/>
    </location>
</feature>
<dbReference type="AlphaFoldDB" id="A0A8B7Y794"/>
<feature type="compositionally biased region" description="Polar residues" evidence="1">
    <location>
        <begin position="171"/>
        <end position="187"/>
    </location>
</feature>